<dbReference type="RefSeq" id="WP_138536115.1">
    <property type="nucleotide sequence ID" value="NZ_VANR01000005.1"/>
</dbReference>
<comment type="caution">
    <text evidence="1">The sequence shown here is derived from an EMBL/GenBank/DDBJ whole genome shotgun (WGS) entry which is preliminary data.</text>
</comment>
<dbReference type="OrthoDB" id="3532550at2"/>
<protein>
    <submittedName>
        <fullName evidence="1">Uncharacterized protein</fullName>
    </submittedName>
</protein>
<accession>A0A5S3N2L5</accession>
<sequence>MISKFEKEKLASKLTNEFTFMVNDLQKEKPEKKVTLNVHEENLYWCINWDSSKIWKTEKYLKEYFQVQIWNIDENYFLMGEHRVEDIFEQLSETYIMYENKTIKYFNSNIDEIIEKTKEGILEAIDKNFESDY</sequence>
<reference evidence="1 2" key="1">
    <citation type="submission" date="2019-05" db="EMBL/GenBank/DDBJ databases">
        <title>Polaribacter aestuariivivens sp. nov., isolated from a tidal flat.</title>
        <authorList>
            <person name="Yoon J.-H."/>
        </authorList>
    </citation>
    <scope>NUCLEOTIDE SEQUENCE [LARGE SCALE GENOMIC DNA]</scope>
    <source>
        <strain evidence="1 2">DBTF-3</strain>
    </source>
</reference>
<dbReference type="EMBL" id="VANR01000005">
    <property type="protein sequence ID" value="TMM29453.1"/>
    <property type="molecule type" value="Genomic_DNA"/>
</dbReference>
<evidence type="ECO:0000313" key="2">
    <source>
        <dbReference type="Proteomes" id="UP000307140"/>
    </source>
</evidence>
<dbReference type="Proteomes" id="UP000307140">
    <property type="component" value="Unassembled WGS sequence"/>
</dbReference>
<name>A0A5S3N2L5_9FLAO</name>
<proteinExistence type="predicted"/>
<keyword evidence="2" id="KW-1185">Reference proteome</keyword>
<evidence type="ECO:0000313" key="1">
    <source>
        <dbReference type="EMBL" id="TMM29453.1"/>
    </source>
</evidence>
<gene>
    <name evidence="1" type="ORF">FDT66_10030</name>
</gene>
<dbReference type="AlphaFoldDB" id="A0A5S3N2L5"/>
<organism evidence="1 2">
    <name type="scientific">Polaribacter aestuariivivens</name>
    <dbReference type="NCBI Taxonomy" id="2304626"/>
    <lineage>
        <taxon>Bacteria</taxon>
        <taxon>Pseudomonadati</taxon>
        <taxon>Bacteroidota</taxon>
        <taxon>Flavobacteriia</taxon>
        <taxon>Flavobacteriales</taxon>
        <taxon>Flavobacteriaceae</taxon>
    </lineage>
</organism>